<dbReference type="FunFam" id="2.170.130.10:FF:000008">
    <property type="entry name" value="SusC/RagA family TonB-linked outer membrane protein"/>
    <property type="match status" value="1"/>
</dbReference>
<evidence type="ECO:0000259" key="11">
    <source>
        <dbReference type="Pfam" id="PF00593"/>
    </source>
</evidence>
<evidence type="ECO:0000256" key="7">
    <source>
        <dbReference type="ARBA" id="ARBA00023237"/>
    </source>
</evidence>
<dbReference type="Pfam" id="PF13715">
    <property type="entry name" value="CarbopepD_reg_2"/>
    <property type="match status" value="1"/>
</dbReference>
<dbReference type="Pfam" id="PF00593">
    <property type="entry name" value="TonB_dep_Rec_b-barrel"/>
    <property type="match status" value="1"/>
</dbReference>
<dbReference type="Gene3D" id="2.40.170.20">
    <property type="entry name" value="TonB-dependent receptor, beta-barrel domain"/>
    <property type="match status" value="1"/>
</dbReference>
<evidence type="ECO:0000256" key="8">
    <source>
        <dbReference type="PROSITE-ProRule" id="PRU01360"/>
    </source>
</evidence>
<dbReference type="Gene3D" id="2.170.130.10">
    <property type="entry name" value="TonB-dependent receptor, plug domain"/>
    <property type="match status" value="1"/>
</dbReference>
<dbReference type="SUPFAM" id="SSF49464">
    <property type="entry name" value="Carboxypeptidase regulatory domain-like"/>
    <property type="match status" value="1"/>
</dbReference>
<dbReference type="InterPro" id="IPR012910">
    <property type="entry name" value="Plug_dom"/>
</dbReference>
<evidence type="ECO:0000256" key="5">
    <source>
        <dbReference type="ARBA" id="ARBA00023077"/>
    </source>
</evidence>
<gene>
    <name evidence="13" type="ORF">CGC59_09425</name>
</gene>
<keyword evidence="3 8" id="KW-1134">Transmembrane beta strand</keyword>
<evidence type="ECO:0000256" key="6">
    <source>
        <dbReference type="ARBA" id="ARBA00023136"/>
    </source>
</evidence>
<sequence>MKVKMNKLLYAVVFFLCVAFGYAQQITVKGTVKDGAGEPLMGASVLVKGTSHGTAADFDGNFELKVEKGATLVFSSVGFKSQEVAAKAGTMNIVLQEDVQQLGDVVVIGYGVARKQDVTGSVNLVTTKDFNKGQNLSADQLLQGKVAGVQITSAGGAPGDGQNIRVRGTGSLTLNSNPLVVVDGIPMNDGAVGGSRSILNSINPEDIESMTVLKDASSTAIYGSRAANGVIMITTKKGKMNQDTQVAVNSSISFSQVSDYVNLLSTDEFRALVNQTGTADQKALLGNANTNWQKEIYQIAPTTNTTVGVSGSIKSVVPYRLSVGHTYADGILKTDKFQRATAKLSLTPQFFDKSLRTEFNVSGSFIKNRFADKGAIGAAIEYDPTQSIYGGPDKYAGYHTWLENGNKNNNAPSNPLALLYLRDNTSTVNRLISNVKVDYTLPFFKDITATINTGIDYTKSNGDDITDPRMPSSSSTFNGVHDHYTHIASNALFDAYANYMKEIGKHNLSFMVGHSYQRFYFSKESNKTEYFTGQNNVETPVNDKSRNVLISFFGRANYSFNDRYMLTATLRADASSKLNPDDRWGYFPSVAFAWNVKNESFLKDKEKVNELKLRLGYGEVGNVNGLGDYLFLTRYVGSINDGAYYQIGNRYIATARPESVNKHLKWEIGNTLNAGIDYGFFGNRLFGSVDVYRKLTKDLIAEANVAPFTNYGSRIASNIGDMENKGIEAIVSVVPVRNDEKNINWTLTYNIAYNKNEITKLTNLQNVGGISGGTGNTVQRHQEGYAPYTFYLYEQVYGADGMPIEGAYVDRNSDGKIDENDRYMGKSPYADITMGLTTNLTYKQWDLNIATRASLGNYVYDNVSSANASLDRVYSDNILRNTPSSYYDTLLSQRKTQTMLSDMYLHDASFFKIDNITLGYNFPEANKLKVRLYATMQNVLTLTKYKGLDPEVLSVDANNRATSGIDNNVYPRPKTYLFGINLNF</sequence>
<proteinExistence type="inferred from homology"/>
<keyword evidence="7 8" id="KW-0998">Cell outer membrane</keyword>
<feature type="signal peptide" evidence="10">
    <location>
        <begin position="1"/>
        <end position="23"/>
    </location>
</feature>
<dbReference type="PROSITE" id="PS52016">
    <property type="entry name" value="TONB_DEPENDENT_REC_3"/>
    <property type="match status" value="1"/>
</dbReference>
<dbReference type="NCBIfam" id="TIGR04057">
    <property type="entry name" value="SusC_RagA_signa"/>
    <property type="match status" value="1"/>
</dbReference>
<evidence type="ECO:0000256" key="10">
    <source>
        <dbReference type="SAM" id="SignalP"/>
    </source>
</evidence>
<dbReference type="InterPro" id="IPR023996">
    <property type="entry name" value="TonB-dep_OMP_SusC/RagA"/>
</dbReference>
<keyword evidence="2 8" id="KW-0813">Transport</keyword>
<evidence type="ECO:0000256" key="9">
    <source>
        <dbReference type="RuleBase" id="RU003357"/>
    </source>
</evidence>
<feature type="domain" description="TonB-dependent receptor plug" evidence="12">
    <location>
        <begin position="115"/>
        <end position="230"/>
    </location>
</feature>
<keyword evidence="6 8" id="KW-0472">Membrane</keyword>
<evidence type="ECO:0000313" key="13">
    <source>
        <dbReference type="EMBL" id="ATA79887.1"/>
    </source>
</evidence>
<reference evidence="14" key="1">
    <citation type="submission" date="2017-06" db="EMBL/GenBank/DDBJ databases">
        <title>Capnocytophaga spp. assemblies.</title>
        <authorList>
            <person name="Gulvik C.A."/>
        </authorList>
    </citation>
    <scope>NUCLEOTIDE SEQUENCE [LARGE SCALE GENOMIC DNA]</scope>
    <source>
        <strain evidence="14">H4486</strain>
    </source>
</reference>
<dbReference type="Proteomes" id="UP000217334">
    <property type="component" value="Chromosome"/>
</dbReference>
<dbReference type="InterPro" id="IPR000531">
    <property type="entry name" value="Beta-barrel_TonB"/>
</dbReference>
<dbReference type="InterPro" id="IPR023997">
    <property type="entry name" value="TonB-dep_OMP_SusC/RagA_CS"/>
</dbReference>
<name>A0A250F7C0_CAPSP</name>
<dbReference type="AlphaFoldDB" id="A0A250F7C0"/>
<feature type="domain" description="TonB-dependent receptor-like beta-barrel" evidence="11">
    <location>
        <begin position="394"/>
        <end position="938"/>
    </location>
</feature>
<dbReference type="GO" id="GO:0009279">
    <property type="term" value="C:cell outer membrane"/>
    <property type="evidence" value="ECO:0007669"/>
    <property type="project" value="UniProtKB-SubCell"/>
</dbReference>
<organism evidence="13 14">
    <name type="scientific">Capnocytophaga sputigena</name>
    <dbReference type="NCBI Taxonomy" id="1019"/>
    <lineage>
        <taxon>Bacteria</taxon>
        <taxon>Pseudomonadati</taxon>
        <taxon>Bacteroidota</taxon>
        <taxon>Flavobacteriia</taxon>
        <taxon>Flavobacteriales</taxon>
        <taxon>Flavobacteriaceae</taxon>
        <taxon>Capnocytophaga</taxon>
    </lineage>
</organism>
<evidence type="ECO:0000256" key="2">
    <source>
        <dbReference type="ARBA" id="ARBA00022448"/>
    </source>
</evidence>
<comment type="subcellular location">
    <subcellularLocation>
        <location evidence="1 8">Cell outer membrane</location>
        <topology evidence="1 8">Multi-pass membrane protein</topology>
    </subcellularLocation>
</comment>
<dbReference type="Pfam" id="PF07715">
    <property type="entry name" value="Plug"/>
    <property type="match status" value="1"/>
</dbReference>
<evidence type="ECO:0000259" key="12">
    <source>
        <dbReference type="Pfam" id="PF07715"/>
    </source>
</evidence>
<keyword evidence="10" id="KW-0732">Signal</keyword>
<evidence type="ECO:0000256" key="3">
    <source>
        <dbReference type="ARBA" id="ARBA00022452"/>
    </source>
</evidence>
<evidence type="ECO:0000256" key="1">
    <source>
        <dbReference type="ARBA" id="ARBA00004571"/>
    </source>
</evidence>
<evidence type="ECO:0000256" key="4">
    <source>
        <dbReference type="ARBA" id="ARBA00022692"/>
    </source>
</evidence>
<comment type="similarity">
    <text evidence="8 9">Belongs to the TonB-dependent receptor family.</text>
</comment>
<dbReference type="EMBL" id="CP022383">
    <property type="protein sequence ID" value="ATA79887.1"/>
    <property type="molecule type" value="Genomic_DNA"/>
</dbReference>
<dbReference type="InterPro" id="IPR039426">
    <property type="entry name" value="TonB-dep_rcpt-like"/>
</dbReference>
<dbReference type="InterPro" id="IPR037066">
    <property type="entry name" value="Plug_dom_sf"/>
</dbReference>
<feature type="chain" id="PRO_5013010053" evidence="10">
    <location>
        <begin position="24"/>
        <end position="984"/>
    </location>
</feature>
<dbReference type="RefSeq" id="WP_095901737.1">
    <property type="nucleotide sequence ID" value="NZ_CAUSCS010000008.1"/>
</dbReference>
<accession>A0A250F7C0</accession>
<dbReference type="Gene3D" id="2.60.40.1120">
    <property type="entry name" value="Carboxypeptidase-like, regulatory domain"/>
    <property type="match status" value="1"/>
</dbReference>
<dbReference type="InterPro" id="IPR008969">
    <property type="entry name" value="CarboxyPept-like_regulatory"/>
</dbReference>
<evidence type="ECO:0000313" key="14">
    <source>
        <dbReference type="Proteomes" id="UP000217334"/>
    </source>
</evidence>
<dbReference type="SUPFAM" id="SSF56935">
    <property type="entry name" value="Porins"/>
    <property type="match status" value="1"/>
</dbReference>
<keyword evidence="5 9" id="KW-0798">TonB box</keyword>
<dbReference type="NCBIfam" id="TIGR04056">
    <property type="entry name" value="OMP_RagA_SusC"/>
    <property type="match status" value="1"/>
</dbReference>
<dbReference type="InterPro" id="IPR036942">
    <property type="entry name" value="Beta-barrel_TonB_sf"/>
</dbReference>
<keyword evidence="4 8" id="KW-0812">Transmembrane</keyword>
<protein>
    <submittedName>
        <fullName evidence="13">SusC/RagA family TonB-linked outer membrane protein</fullName>
    </submittedName>
</protein>